<dbReference type="SUPFAM" id="SSF47895">
    <property type="entry name" value="Transducin (alpha subunit), insertion domain"/>
    <property type="match status" value="1"/>
</dbReference>
<gene>
    <name evidence="2" type="ORF">APUU_60854S</name>
</gene>
<organism evidence="2 3">
    <name type="scientific">Aspergillus puulaauensis</name>
    <dbReference type="NCBI Taxonomy" id="1220207"/>
    <lineage>
        <taxon>Eukaryota</taxon>
        <taxon>Fungi</taxon>
        <taxon>Dikarya</taxon>
        <taxon>Ascomycota</taxon>
        <taxon>Pezizomycotina</taxon>
        <taxon>Eurotiomycetes</taxon>
        <taxon>Eurotiomycetidae</taxon>
        <taxon>Eurotiales</taxon>
        <taxon>Aspergillaceae</taxon>
        <taxon>Aspergillus</taxon>
    </lineage>
</organism>
<dbReference type="GO" id="GO:0007165">
    <property type="term" value="P:signal transduction"/>
    <property type="evidence" value="ECO:0007669"/>
    <property type="project" value="InterPro"/>
</dbReference>
<evidence type="ECO:0008006" key="4">
    <source>
        <dbReference type="Google" id="ProtNLM"/>
    </source>
</evidence>
<proteinExistence type="predicted"/>
<reference evidence="2" key="1">
    <citation type="submission" date="2021-01" db="EMBL/GenBank/DDBJ databases">
        <authorList>
            <consortium name="Aspergillus puulaauensis MK2 genome sequencing consortium"/>
            <person name="Kazuki M."/>
            <person name="Futagami T."/>
        </authorList>
    </citation>
    <scope>NUCLEOTIDE SEQUENCE</scope>
    <source>
        <strain evidence="2">MK2</strain>
    </source>
</reference>
<dbReference type="EMBL" id="AP024448">
    <property type="protein sequence ID" value="BCS27806.1"/>
    <property type="molecule type" value="Genomic_DNA"/>
</dbReference>
<name>A0A7R8AQV7_9EURO</name>
<accession>A0A7R8AQV7</accession>
<evidence type="ECO:0000256" key="1">
    <source>
        <dbReference type="SAM" id="MobiDB-lite"/>
    </source>
</evidence>
<dbReference type="Gene3D" id="1.10.400.10">
    <property type="entry name" value="GI Alpha 1, domain 2-like"/>
    <property type="match status" value="1"/>
</dbReference>
<dbReference type="Proteomes" id="UP000654913">
    <property type="component" value="Chromosome 6"/>
</dbReference>
<dbReference type="OrthoDB" id="4510628at2759"/>
<feature type="region of interest" description="Disordered" evidence="1">
    <location>
        <begin position="225"/>
        <end position="246"/>
    </location>
</feature>
<sequence>MADPVSIIGTVGALANIIQLVSQTISGIRDLQSDWKDANLSFLSLLGQLSTLRVALMKIDVWMKSDLGDAHHQLVLDLDATMDCCGILLTNLQESVAKLQQGQDNTLDFHSKVRLMFGKKGISDIQRLLEHQTNALTLLLAACNCETSTEQNALLVRSSSRRTFRRLDQDSASLIVHRDGDSIATQTTDGLSKLSLAFSFDQEVFTSSVYERYFRGFAKKALRHPRRNDNAATEQAQANHSINRSSRHHSNNILLFGYDHTQIGDFLRPMFTSIDAKHTGIGLILERAAVYRYLIIYVKRLALGLKASGFQFSVKDNSTNCDFLLGYVDDLDPAKPLDARIGEAIKSLWRDPALQRARLKRPIIPLIYLLRDIDRITAADYIPTAVDIDAVGGRLPVVMQVQVIYQHTNRESQFLDGGLLDVTLRFVTPDIISRFSVSVDYDFTSVSNIFLLANGKGARVGSDPGPLFNEWIECIHSILWTTQAPWFPRAKSLIVVFQNLSVHREQGPVNSAFLDHHLEELFRSWIPFSSLVILLYPCIQTNDPWSVENWIQLLRLGLVFSSATLISNVIQRGITKPHSKYRIIPRVRGSPER</sequence>
<evidence type="ECO:0000313" key="3">
    <source>
        <dbReference type="Proteomes" id="UP000654913"/>
    </source>
</evidence>
<dbReference type="RefSeq" id="XP_041560000.1">
    <property type="nucleotide sequence ID" value="XM_041694140.1"/>
</dbReference>
<dbReference type="AlphaFoldDB" id="A0A7R8AQV7"/>
<reference evidence="2" key="2">
    <citation type="submission" date="2021-02" db="EMBL/GenBank/DDBJ databases">
        <title>Aspergillus puulaauensis MK2 genome sequence.</title>
        <authorList>
            <person name="Futagami T."/>
            <person name="Mori K."/>
            <person name="Kadooka C."/>
            <person name="Tanaka T."/>
        </authorList>
    </citation>
    <scope>NUCLEOTIDE SEQUENCE</scope>
    <source>
        <strain evidence="2">MK2</strain>
    </source>
</reference>
<dbReference type="InterPro" id="IPR011025">
    <property type="entry name" value="GproteinA_insert"/>
</dbReference>
<evidence type="ECO:0000313" key="2">
    <source>
        <dbReference type="EMBL" id="BCS27806.1"/>
    </source>
</evidence>
<protein>
    <recommendedName>
        <fullName evidence="4">Fungal N-terminal domain-containing protein</fullName>
    </recommendedName>
</protein>
<keyword evidence="3" id="KW-1185">Reference proteome</keyword>
<dbReference type="KEGG" id="apuu:APUU_60854S"/>
<dbReference type="GeneID" id="64977811"/>